<dbReference type="Proteomes" id="UP000245461">
    <property type="component" value="Unassembled WGS sequence"/>
</dbReference>
<dbReference type="AlphaFoldDB" id="A0A317EGA9"/>
<evidence type="ECO:0000313" key="2">
    <source>
        <dbReference type="EMBL" id="PWR24245.1"/>
    </source>
</evidence>
<organism evidence="2 3">
    <name type="scientific">Zavarzinia aquatilis</name>
    <dbReference type="NCBI Taxonomy" id="2211142"/>
    <lineage>
        <taxon>Bacteria</taxon>
        <taxon>Pseudomonadati</taxon>
        <taxon>Pseudomonadota</taxon>
        <taxon>Alphaproteobacteria</taxon>
        <taxon>Rhodospirillales</taxon>
        <taxon>Zavarziniaceae</taxon>
        <taxon>Zavarzinia</taxon>
    </lineage>
</organism>
<feature type="transmembrane region" description="Helical" evidence="1">
    <location>
        <begin position="113"/>
        <end position="130"/>
    </location>
</feature>
<keyword evidence="1" id="KW-0472">Membrane</keyword>
<reference evidence="2 3" key="1">
    <citation type="submission" date="2018-05" db="EMBL/GenBank/DDBJ databases">
        <title>Zavarzinia sp. HR-AS.</title>
        <authorList>
            <person name="Lee Y."/>
            <person name="Jeon C.O."/>
        </authorList>
    </citation>
    <scope>NUCLEOTIDE SEQUENCE [LARGE SCALE GENOMIC DNA]</scope>
    <source>
        <strain evidence="2 3">HR-AS</strain>
    </source>
</reference>
<proteinExistence type="predicted"/>
<gene>
    <name evidence="2" type="ORF">DKG74_09005</name>
</gene>
<name>A0A317EGA9_9PROT</name>
<keyword evidence="1" id="KW-1133">Transmembrane helix</keyword>
<sequence>MRMREIAVEHEVPPDPRDLDLEARIGRLALWPLGSEDGRTVTLGDAVAARGDEVGAICRRILRTDGGTAELANILRGVSLDGEACPDPEGIALAILSSVRNGRSGYERPANRLALALILIPGAIAGLGLAGGVSPYLLLLVGAGWIAGWRLLRRV</sequence>
<protein>
    <submittedName>
        <fullName evidence="2">Uncharacterized protein</fullName>
    </submittedName>
</protein>
<keyword evidence="3" id="KW-1185">Reference proteome</keyword>
<accession>A0A317EGA9</accession>
<comment type="caution">
    <text evidence="2">The sequence shown here is derived from an EMBL/GenBank/DDBJ whole genome shotgun (WGS) entry which is preliminary data.</text>
</comment>
<keyword evidence="1" id="KW-0812">Transmembrane</keyword>
<dbReference type="EMBL" id="QGLE01000004">
    <property type="protein sequence ID" value="PWR24245.1"/>
    <property type="molecule type" value="Genomic_DNA"/>
</dbReference>
<evidence type="ECO:0000256" key="1">
    <source>
        <dbReference type="SAM" id="Phobius"/>
    </source>
</evidence>
<feature type="transmembrane region" description="Helical" evidence="1">
    <location>
        <begin position="136"/>
        <end position="152"/>
    </location>
</feature>
<evidence type="ECO:0000313" key="3">
    <source>
        <dbReference type="Proteomes" id="UP000245461"/>
    </source>
</evidence>